<dbReference type="PANTHER" id="PTHR20951:SF2">
    <property type="entry name" value="SPRY DOMAIN-CONTAINING PROTEIN 7"/>
    <property type="match status" value="1"/>
</dbReference>
<dbReference type="AlphaFoldDB" id="A0A915EKN7"/>
<reference evidence="2" key="1">
    <citation type="submission" date="2022-11" db="UniProtKB">
        <authorList>
            <consortium name="WormBaseParasite"/>
        </authorList>
    </citation>
    <scope>IDENTIFICATION</scope>
</reference>
<evidence type="ECO:0000313" key="2">
    <source>
        <dbReference type="WBParaSite" id="jg7757"/>
    </source>
</evidence>
<sequence length="191" mass="21516">MTGCFPFRMCLECLQGPSFTATQSYAHLREEVHNIKLDTGHMGPDVVLLKMVVEYVQTGTWGVGLATKTADLSKAPLTSNAWTLNNEEGDTIGIGFDHVELRFFKGEEAIPLVVPNIRGQVYPVLYVEDNAILDAKFSSFLHLMDQQHHSPTDQPLIPTFHAHVYYVLEKLNQQLRIYIPTSDHLGQNLLH</sequence>
<dbReference type="PANTHER" id="PTHR20951">
    <property type="entry name" value="C13ORF1 PROTEIN-RELATED"/>
    <property type="match status" value="1"/>
</dbReference>
<protein>
    <submittedName>
        <fullName evidence="2">SPRY domain-containing protein</fullName>
    </submittedName>
</protein>
<dbReference type="Proteomes" id="UP000887574">
    <property type="component" value="Unplaced"/>
</dbReference>
<organism evidence="1 2">
    <name type="scientific">Ditylenchus dipsaci</name>
    <dbReference type="NCBI Taxonomy" id="166011"/>
    <lineage>
        <taxon>Eukaryota</taxon>
        <taxon>Metazoa</taxon>
        <taxon>Ecdysozoa</taxon>
        <taxon>Nematoda</taxon>
        <taxon>Chromadorea</taxon>
        <taxon>Rhabditida</taxon>
        <taxon>Tylenchina</taxon>
        <taxon>Tylenchomorpha</taxon>
        <taxon>Sphaerularioidea</taxon>
        <taxon>Anguinidae</taxon>
        <taxon>Anguininae</taxon>
        <taxon>Ditylenchus</taxon>
    </lineage>
</organism>
<dbReference type="InterPro" id="IPR035766">
    <property type="entry name" value="SPRYD7"/>
</dbReference>
<name>A0A915EKN7_9BILA</name>
<evidence type="ECO:0000313" key="1">
    <source>
        <dbReference type="Proteomes" id="UP000887574"/>
    </source>
</evidence>
<dbReference type="WBParaSite" id="jg7757">
    <property type="protein sequence ID" value="jg7757"/>
    <property type="gene ID" value="jg7757"/>
</dbReference>
<proteinExistence type="predicted"/>
<keyword evidence="1" id="KW-1185">Reference proteome</keyword>
<accession>A0A915EKN7</accession>